<dbReference type="Gene3D" id="3.40.50.300">
    <property type="entry name" value="P-loop containing nucleotide triphosphate hydrolases"/>
    <property type="match status" value="1"/>
</dbReference>
<evidence type="ECO:0000313" key="3">
    <source>
        <dbReference type="Proteomes" id="UP001237105"/>
    </source>
</evidence>
<accession>A0ABT6TB47</accession>
<reference evidence="2 3" key="1">
    <citation type="submission" date="2023-05" db="EMBL/GenBank/DDBJ databases">
        <title>Draft genome sequence of Streptomyces sp. B-S-A12 isolated from a cave soil in Thailand.</title>
        <authorList>
            <person name="Chamroensaksri N."/>
            <person name="Muangham S."/>
        </authorList>
    </citation>
    <scope>NUCLEOTIDE SEQUENCE [LARGE SCALE GENOMIC DNA]</scope>
    <source>
        <strain evidence="2 3">B-S-A12</strain>
    </source>
</reference>
<dbReference type="EMBL" id="JASCIS010000074">
    <property type="protein sequence ID" value="MDI3424107.1"/>
    <property type="molecule type" value="Genomic_DNA"/>
</dbReference>
<dbReference type="RefSeq" id="WP_282539934.1">
    <property type="nucleotide sequence ID" value="NZ_JASCIS010000074.1"/>
</dbReference>
<evidence type="ECO:0000256" key="1">
    <source>
        <dbReference type="SAM" id="MobiDB-lite"/>
    </source>
</evidence>
<protein>
    <submittedName>
        <fullName evidence="2">Plasmid partition protein</fullName>
    </submittedName>
</protein>
<organism evidence="2 3">
    <name type="scientific">Streptomyces luteolus</name>
    <dbReference type="NCBI Taxonomy" id="3043615"/>
    <lineage>
        <taxon>Bacteria</taxon>
        <taxon>Bacillati</taxon>
        <taxon>Actinomycetota</taxon>
        <taxon>Actinomycetes</taxon>
        <taxon>Kitasatosporales</taxon>
        <taxon>Streptomycetaceae</taxon>
        <taxon>Streptomyces</taxon>
    </lineage>
</organism>
<comment type="caution">
    <text evidence="2">The sequence shown here is derived from an EMBL/GenBank/DDBJ whole genome shotgun (WGS) entry which is preliminary data.</text>
</comment>
<keyword evidence="3" id="KW-1185">Reference proteome</keyword>
<proteinExistence type="predicted"/>
<dbReference type="Proteomes" id="UP001237105">
    <property type="component" value="Unassembled WGS sequence"/>
</dbReference>
<feature type="compositionally biased region" description="Basic and acidic residues" evidence="1">
    <location>
        <begin position="83"/>
        <end position="103"/>
    </location>
</feature>
<dbReference type="InterPro" id="IPR027417">
    <property type="entry name" value="P-loop_NTPase"/>
</dbReference>
<feature type="region of interest" description="Disordered" evidence="1">
    <location>
        <begin position="82"/>
        <end position="108"/>
    </location>
</feature>
<gene>
    <name evidence="2" type="ORF">QIT00_37215</name>
</gene>
<evidence type="ECO:0000313" key="2">
    <source>
        <dbReference type="EMBL" id="MDI3424107.1"/>
    </source>
</evidence>
<sequence length="183" mass="20202">MYDADESQQLAAWARDAGDFPCQVVSAATAFFADTMYPFMEPERINLVDVGHAENHPEIVDSVLEVADAALVTVSPTQPDYQRLMRPEKGTPADEDGQAVREPARHRRPAPTTVVLLNRCQAGAKSTGDYKSKLRADGWDVLTSTIPRREAIASVVGFPCDKPERRAPYDQLVTEFADRGLLK</sequence>
<name>A0ABT6TB47_9ACTN</name>